<dbReference type="InterPro" id="IPR002197">
    <property type="entry name" value="HTH_Fis"/>
</dbReference>
<dbReference type="EMBL" id="CP048029">
    <property type="protein sequence ID" value="QIK39130.1"/>
    <property type="molecule type" value="Genomic_DNA"/>
</dbReference>
<dbReference type="InterPro" id="IPR009057">
    <property type="entry name" value="Homeodomain-like_sf"/>
</dbReference>
<organism evidence="2 3">
    <name type="scientific">Caldichromatium japonicum</name>
    <dbReference type="NCBI Taxonomy" id="2699430"/>
    <lineage>
        <taxon>Bacteria</taxon>
        <taxon>Pseudomonadati</taxon>
        <taxon>Pseudomonadota</taxon>
        <taxon>Gammaproteobacteria</taxon>
        <taxon>Chromatiales</taxon>
        <taxon>Chromatiaceae</taxon>
        <taxon>Caldichromatium</taxon>
    </lineage>
</organism>
<dbReference type="KEGG" id="cjap:GWK36_06180"/>
<gene>
    <name evidence="2" type="ORF">GWK36_06180</name>
</gene>
<dbReference type="Proteomes" id="UP000502699">
    <property type="component" value="Chromosome"/>
</dbReference>
<feature type="domain" description="DNA binding HTH" evidence="1">
    <location>
        <begin position="33"/>
        <end position="73"/>
    </location>
</feature>
<evidence type="ECO:0000313" key="2">
    <source>
        <dbReference type="EMBL" id="QIK39130.1"/>
    </source>
</evidence>
<dbReference type="SUPFAM" id="SSF46689">
    <property type="entry name" value="Homeodomain-like"/>
    <property type="match status" value="1"/>
</dbReference>
<dbReference type="GO" id="GO:0043565">
    <property type="term" value="F:sequence-specific DNA binding"/>
    <property type="evidence" value="ECO:0007669"/>
    <property type="project" value="InterPro"/>
</dbReference>
<sequence>MYPNCVSKRIAGRAKAGSEIGAGKTAATLAAHVAEAERRHILIVLAANSERIAETAAQLGISRKNLWEKMKKHGIRVTDADSLN</sequence>
<dbReference type="Gene3D" id="1.10.10.60">
    <property type="entry name" value="Homeodomain-like"/>
    <property type="match status" value="1"/>
</dbReference>
<protein>
    <recommendedName>
        <fullName evidence="1">DNA binding HTH domain-containing protein</fullName>
    </recommendedName>
</protein>
<dbReference type="AlphaFoldDB" id="A0A6G7VGU8"/>
<proteinExistence type="predicted"/>
<accession>A0A6G7VGU8</accession>
<reference evidence="3" key="1">
    <citation type="submission" date="2020-01" db="EMBL/GenBank/DDBJ databases">
        <title>Caldichromatium gen. nov., sp. nov., a thermophilic purple sulfur bacterium member of the family Chromatiaceae isolated from Nakabusa hot spring, Japan.</title>
        <authorList>
            <person name="Saini M.K."/>
            <person name="Hanada S."/>
            <person name="Tank M."/>
        </authorList>
    </citation>
    <scope>NUCLEOTIDE SEQUENCE [LARGE SCALE GENOMIC DNA]</scope>
    <source>
        <strain evidence="3">No.7</strain>
    </source>
</reference>
<evidence type="ECO:0000313" key="3">
    <source>
        <dbReference type="Proteomes" id="UP000502699"/>
    </source>
</evidence>
<evidence type="ECO:0000259" key="1">
    <source>
        <dbReference type="Pfam" id="PF02954"/>
    </source>
</evidence>
<dbReference type="Pfam" id="PF02954">
    <property type="entry name" value="HTH_8"/>
    <property type="match status" value="1"/>
</dbReference>
<keyword evidence="3" id="KW-1185">Reference proteome</keyword>
<name>A0A6G7VGU8_9GAMM</name>